<dbReference type="PANTHER" id="PTHR11051">
    <property type="entry name" value="GLYCOSYL HYDROLASE-RELATED"/>
    <property type="match status" value="1"/>
</dbReference>
<dbReference type="Pfam" id="PF03636">
    <property type="entry name" value="Glyco_hydro_65N"/>
    <property type="match status" value="1"/>
</dbReference>
<dbReference type="PANTHER" id="PTHR11051:SF8">
    <property type="entry name" value="PROTEIN-GLUCOSYLGALACTOSYLHYDROXYLYSINE GLUCOSIDASE"/>
    <property type="match status" value="1"/>
</dbReference>
<dbReference type="SUPFAM" id="SSF56784">
    <property type="entry name" value="HAD-like"/>
    <property type="match status" value="1"/>
</dbReference>
<dbReference type="InterPro" id="IPR008928">
    <property type="entry name" value="6-hairpin_glycosidase_sf"/>
</dbReference>
<dbReference type="InterPro" id="IPR023214">
    <property type="entry name" value="HAD_sf"/>
</dbReference>
<dbReference type="InterPro" id="IPR037018">
    <property type="entry name" value="GH65_N"/>
</dbReference>
<dbReference type="FunFam" id="1.50.10.10:FF:000053">
    <property type="entry name" value="Putative glycosyl hydrolase"/>
    <property type="match status" value="1"/>
</dbReference>
<dbReference type="InterPro" id="IPR005195">
    <property type="entry name" value="Glyco_hydro_65_M"/>
</dbReference>
<comment type="caution">
    <text evidence="5">The sequence shown here is derived from an EMBL/GenBank/DDBJ whole genome shotgun (WGS) entry which is preliminary data.</text>
</comment>
<dbReference type="SUPFAM" id="SSF48208">
    <property type="entry name" value="Six-hairpin glycosidases"/>
    <property type="match status" value="1"/>
</dbReference>
<feature type="domain" description="Glycoside hydrolase family 65 C-terminal" evidence="3">
    <location>
        <begin position="997"/>
        <end position="1053"/>
    </location>
</feature>
<dbReference type="OrthoDB" id="9816160at2"/>
<dbReference type="AlphaFoldDB" id="A0A3N0BM61"/>
<dbReference type="Gene3D" id="3.40.50.1000">
    <property type="entry name" value="HAD superfamily/HAD-like"/>
    <property type="match status" value="1"/>
</dbReference>
<dbReference type="GO" id="GO:0030246">
    <property type="term" value="F:carbohydrate binding"/>
    <property type="evidence" value="ECO:0007669"/>
    <property type="project" value="InterPro"/>
</dbReference>
<gene>
    <name evidence="5" type="ORF">D7003_17085</name>
</gene>
<evidence type="ECO:0000259" key="4">
    <source>
        <dbReference type="Pfam" id="PF03636"/>
    </source>
</evidence>
<evidence type="ECO:0000313" key="5">
    <source>
        <dbReference type="EMBL" id="RNL49853.1"/>
    </source>
</evidence>
<protein>
    <submittedName>
        <fullName evidence="5">HAD family hydrolase</fullName>
    </submittedName>
</protein>
<dbReference type="Proteomes" id="UP000273807">
    <property type="component" value="Unassembled WGS sequence"/>
</dbReference>
<evidence type="ECO:0000256" key="1">
    <source>
        <dbReference type="ARBA" id="ARBA00023295"/>
    </source>
</evidence>
<dbReference type="GO" id="GO:0005975">
    <property type="term" value="P:carbohydrate metabolic process"/>
    <property type="evidence" value="ECO:0007669"/>
    <property type="project" value="InterPro"/>
</dbReference>
<evidence type="ECO:0000313" key="6">
    <source>
        <dbReference type="Proteomes" id="UP000273807"/>
    </source>
</evidence>
<evidence type="ECO:0000259" key="2">
    <source>
        <dbReference type="Pfam" id="PF03632"/>
    </source>
</evidence>
<dbReference type="Pfam" id="PF00702">
    <property type="entry name" value="Hydrolase"/>
    <property type="match status" value="1"/>
</dbReference>
<feature type="domain" description="Glycoside hydrolase family 65 N-terminal" evidence="4">
    <location>
        <begin position="262"/>
        <end position="536"/>
    </location>
</feature>
<dbReference type="GO" id="GO:0004553">
    <property type="term" value="F:hydrolase activity, hydrolyzing O-glycosyl compounds"/>
    <property type="evidence" value="ECO:0007669"/>
    <property type="project" value="TreeGrafter"/>
</dbReference>
<keyword evidence="6" id="KW-1185">Reference proteome</keyword>
<organism evidence="5 6">
    <name type="scientific">Arthrobacter oryzae</name>
    <dbReference type="NCBI Taxonomy" id="409290"/>
    <lineage>
        <taxon>Bacteria</taxon>
        <taxon>Bacillati</taxon>
        <taxon>Actinomycetota</taxon>
        <taxon>Actinomycetes</taxon>
        <taxon>Micrococcales</taxon>
        <taxon>Micrococcaceae</taxon>
        <taxon>Arthrobacter</taxon>
    </lineage>
</organism>
<name>A0A3N0BM61_9MICC</name>
<keyword evidence="1" id="KW-0326">Glycosidase</keyword>
<dbReference type="Gene3D" id="1.50.10.10">
    <property type="match status" value="1"/>
</dbReference>
<dbReference type="InterPro" id="IPR005196">
    <property type="entry name" value="Glyco_hydro_65_N"/>
</dbReference>
<dbReference type="Gene3D" id="1.10.150.240">
    <property type="entry name" value="Putative phosphatase, domain 2"/>
    <property type="match status" value="1"/>
</dbReference>
<dbReference type="Gene3D" id="2.70.98.40">
    <property type="entry name" value="Glycoside hydrolase, family 65, N-terminal domain"/>
    <property type="match status" value="1"/>
</dbReference>
<dbReference type="Gene3D" id="2.60.420.10">
    <property type="entry name" value="Maltose phosphorylase, domain 3"/>
    <property type="match status" value="1"/>
</dbReference>
<dbReference type="InterPro" id="IPR005194">
    <property type="entry name" value="Glyco_hydro_65_C"/>
</dbReference>
<sequence length="1076" mass="116793">MTESPTVAAALAPVDAVIFDLDGVVTDTTGLRIAAWRQLFDAVLQDARLPTEARRGPLLDSDFTGCIEGRTGEEGAAAFLASRGVSIPPGRPSDTPGEWTVFGLAARHDDVFAHLLREHPVRVFPSTVGFLKRLRAGGIPVVLATSSRTAGAVLAAAGLRGAFDFVIDGQTAVDRDVAGEPAPALVLEAVRRLEIAPSRAMVIAQSLPGVEAGRRGGFGLVVGLDRAGRRAALEAAGADVVVEDVSELDIGLVITDPWLLTYSGSDPVHEGHREALTTLGNGYMATRGAAPEHRADGVHYPGTYLAGIYNSLRSVVDGQESVDEHMVNIPDWLPLDVRIERGDWWSGGGLRLRSERRTLDLKRCLLSRETLLEDDAGRRLQVLQRRIVSMAEPHLAALEMTLTALGWSGTISVRSGCDTEVTNANVPDDGQLARRHLTDVSVSASGGGDGGAATGSGPVIGSRGGGSGACLTVEAQTNQSRIGIAMALRTDVAGPTEPVHGTPEQLAGLHSHRFELAITEGAPVTVTKTVAVATSRDRAISSPRTAALTALNRADPSFEVLLAEHEAAWGQLLAPFIIEFDAPSQARLILNLHVFHLLQTLTGHTAELDAGVPARGLHGEGYRGHVFWDELFVLPVLNSRSPALVREMLDYRWRRLGTARDAARAAGLRGAQFPWQSGSDGTEQTPTMLFNRLSGHWMPDYSRRQRHVGLAVAYNAWQYFEATQDRAWLISHGAEIVVEVARLFASLADHDTVEDRFHLRGVMGPDEYHTGPPGDPGGGLADNAYTNIMAAWVFDQAVWIMHSVQGFDMDELRARLSVDGAEIEGWERLSRRMFVPFHGDGIISQFDGYSSLREFDWDHYRRTYGNIERLDLILEAEGDSTNHYRLAKQADVLMLLYVLGEDQLLGFLGRMGYSVTPAQITATVDFYLARTAHGSTLSRVAHASVLAQRDPERAWATFREALDADLDDTQGGTTRAGIHLGAMAGSIDVVQRSFAGLRITRDALHFTPRLPAQLHEVVFQVRYRDQLLSVRLETGRLQVSAAPGDADPVLVRVGAEQALLRAGQEHEFRYPDQRHR</sequence>
<dbReference type="InterPro" id="IPR012341">
    <property type="entry name" value="6hp_glycosidase-like_sf"/>
</dbReference>
<proteinExistence type="predicted"/>
<dbReference type="RefSeq" id="WP_123256626.1">
    <property type="nucleotide sequence ID" value="NZ_RBED01000137.1"/>
</dbReference>
<accession>A0A3N0BM61</accession>
<dbReference type="Pfam" id="PF03633">
    <property type="entry name" value="Glyco_hydro_65C"/>
    <property type="match status" value="1"/>
</dbReference>
<dbReference type="EMBL" id="RBED01000137">
    <property type="protein sequence ID" value="RNL49853.1"/>
    <property type="molecule type" value="Genomic_DNA"/>
</dbReference>
<dbReference type="InterPro" id="IPR036412">
    <property type="entry name" value="HAD-like_sf"/>
</dbReference>
<dbReference type="InterPro" id="IPR011013">
    <property type="entry name" value="Gal_mutarotase_sf_dom"/>
</dbReference>
<evidence type="ECO:0000259" key="3">
    <source>
        <dbReference type="Pfam" id="PF03633"/>
    </source>
</evidence>
<dbReference type="GO" id="GO:0016757">
    <property type="term" value="F:glycosyltransferase activity"/>
    <property type="evidence" value="ECO:0007669"/>
    <property type="project" value="UniProtKB-ARBA"/>
</dbReference>
<keyword evidence="5" id="KW-0378">Hydrolase</keyword>
<feature type="domain" description="Glycoside hydrolase family 65 central catalytic" evidence="2">
    <location>
        <begin position="592"/>
        <end position="987"/>
    </location>
</feature>
<dbReference type="Pfam" id="PF03632">
    <property type="entry name" value="Glyco_hydro_65m"/>
    <property type="match status" value="1"/>
</dbReference>
<dbReference type="InterPro" id="IPR023198">
    <property type="entry name" value="PGP-like_dom2"/>
</dbReference>
<dbReference type="SUPFAM" id="SSF74650">
    <property type="entry name" value="Galactose mutarotase-like"/>
    <property type="match status" value="1"/>
</dbReference>
<reference evidence="5 6" key="1">
    <citation type="submission" date="2018-10" db="EMBL/GenBank/DDBJ databases">
        <title>Genome sequencing of Arthrobacter oryzae TNB02.</title>
        <authorList>
            <person name="Cho Y.-J."/>
            <person name="Cho A."/>
            <person name="Kim O.-S."/>
        </authorList>
    </citation>
    <scope>NUCLEOTIDE SEQUENCE [LARGE SCALE GENOMIC DNA]</scope>
    <source>
        <strain evidence="5 6">TNB02</strain>
    </source>
</reference>